<dbReference type="AlphaFoldDB" id="A0A5B6URM6"/>
<proteinExistence type="predicted"/>
<reference evidence="3" key="1">
    <citation type="journal article" date="2019" name="Plant Biotechnol. J.">
        <title>Genome sequencing of the Australian wild diploid species Gossypium australe highlights disease resistance and delayed gland morphogenesis.</title>
        <authorList>
            <person name="Cai Y."/>
            <person name="Cai X."/>
            <person name="Wang Q."/>
            <person name="Wang P."/>
            <person name="Zhang Y."/>
            <person name="Cai C."/>
            <person name="Xu Y."/>
            <person name="Wang K."/>
            <person name="Zhou Z."/>
            <person name="Wang C."/>
            <person name="Geng S."/>
            <person name="Li B."/>
            <person name="Dong Q."/>
            <person name="Hou Y."/>
            <person name="Wang H."/>
            <person name="Ai P."/>
            <person name="Liu Z."/>
            <person name="Yi F."/>
            <person name="Sun M."/>
            <person name="An G."/>
            <person name="Cheng J."/>
            <person name="Zhang Y."/>
            <person name="Shi Q."/>
            <person name="Xie Y."/>
            <person name="Shi X."/>
            <person name="Chang Y."/>
            <person name="Huang F."/>
            <person name="Chen Y."/>
            <person name="Hong S."/>
            <person name="Mi L."/>
            <person name="Sun Q."/>
            <person name="Zhang L."/>
            <person name="Zhou B."/>
            <person name="Peng R."/>
            <person name="Zhang X."/>
            <person name="Liu F."/>
        </authorList>
    </citation>
    <scope>NUCLEOTIDE SEQUENCE [LARGE SCALE GENOMIC DNA]</scope>
    <source>
        <strain evidence="3">cv. PA1801</strain>
    </source>
</reference>
<name>A0A5B6URM6_9ROSI</name>
<dbReference type="EMBL" id="SMMG02000010">
    <property type="protein sequence ID" value="KAA3459607.1"/>
    <property type="molecule type" value="Genomic_DNA"/>
</dbReference>
<evidence type="ECO:0000313" key="3">
    <source>
        <dbReference type="Proteomes" id="UP000325315"/>
    </source>
</evidence>
<protein>
    <submittedName>
        <fullName evidence="2">Uncharacterized protein</fullName>
    </submittedName>
</protein>
<accession>A0A5B6URM6</accession>
<comment type="caution">
    <text evidence="2">The sequence shown here is derived from an EMBL/GenBank/DDBJ whole genome shotgun (WGS) entry which is preliminary data.</text>
</comment>
<keyword evidence="3" id="KW-1185">Reference proteome</keyword>
<feature type="compositionally biased region" description="Polar residues" evidence="1">
    <location>
        <begin position="34"/>
        <end position="65"/>
    </location>
</feature>
<sequence>MESNVSSNSTKKQNQSLPPKRGQVKMRILKTILKSVSSMASTGTPKESGPHLSSSSTTPTGYLSD</sequence>
<gene>
    <name evidence="2" type="ORF">EPI10_014080</name>
</gene>
<dbReference type="PANTHER" id="PTHR37721:SF1">
    <property type="entry name" value="OS05G0464200 PROTEIN"/>
    <property type="match status" value="1"/>
</dbReference>
<feature type="compositionally biased region" description="Polar residues" evidence="1">
    <location>
        <begin position="1"/>
        <end position="17"/>
    </location>
</feature>
<feature type="region of interest" description="Disordered" evidence="1">
    <location>
        <begin position="1"/>
        <end position="65"/>
    </location>
</feature>
<dbReference type="OrthoDB" id="1033413at2759"/>
<evidence type="ECO:0000256" key="1">
    <source>
        <dbReference type="SAM" id="MobiDB-lite"/>
    </source>
</evidence>
<dbReference type="PANTHER" id="PTHR37721">
    <property type="entry name" value="OS05G0464200 PROTEIN"/>
    <property type="match status" value="1"/>
</dbReference>
<dbReference type="Proteomes" id="UP000325315">
    <property type="component" value="Unassembled WGS sequence"/>
</dbReference>
<organism evidence="2 3">
    <name type="scientific">Gossypium australe</name>
    <dbReference type="NCBI Taxonomy" id="47621"/>
    <lineage>
        <taxon>Eukaryota</taxon>
        <taxon>Viridiplantae</taxon>
        <taxon>Streptophyta</taxon>
        <taxon>Embryophyta</taxon>
        <taxon>Tracheophyta</taxon>
        <taxon>Spermatophyta</taxon>
        <taxon>Magnoliopsida</taxon>
        <taxon>eudicotyledons</taxon>
        <taxon>Gunneridae</taxon>
        <taxon>Pentapetalae</taxon>
        <taxon>rosids</taxon>
        <taxon>malvids</taxon>
        <taxon>Malvales</taxon>
        <taxon>Malvaceae</taxon>
        <taxon>Malvoideae</taxon>
        <taxon>Gossypium</taxon>
    </lineage>
</organism>
<evidence type="ECO:0000313" key="2">
    <source>
        <dbReference type="EMBL" id="KAA3459607.1"/>
    </source>
</evidence>